<evidence type="ECO:0000313" key="3">
    <source>
        <dbReference type="EMBL" id="EWY40068.1"/>
    </source>
</evidence>
<keyword evidence="2" id="KW-1133">Transmembrane helix</keyword>
<accession>W9H8E3</accession>
<gene>
    <name evidence="3" type="ORF">N825_03585</name>
</gene>
<organism evidence="3 4">
    <name type="scientific">Skermanella stibiiresistens SB22</name>
    <dbReference type="NCBI Taxonomy" id="1385369"/>
    <lineage>
        <taxon>Bacteria</taxon>
        <taxon>Pseudomonadati</taxon>
        <taxon>Pseudomonadota</taxon>
        <taxon>Alphaproteobacteria</taxon>
        <taxon>Rhodospirillales</taxon>
        <taxon>Azospirillaceae</taxon>
        <taxon>Skermanella</taxon>
    </lineage>
</organism>
<evidence type="ECO:0000313" key="4">
    <source>
        <dbReference type="Proteomes" id="UP000019486"/>
    </source>
</evidence>
<dbReference type="OrthoDB" id="7363751at2"/>
<keyword evidence="2" id="KW-0812">Transmembrane</keyword>
<sequence>MFDSDTNRSDTNRRRDPEPTDPNNRALVRFAMLTGLSLLLASLWPPQLFPVMLAGFLFINAMTSALVAALRRQPFLADHLTRWDEGAAFYVTGFIASLFIDPAVVEETLKTTTIMG</sequence>
<name>W9H8E3_9PROT</name>
<evidence type="ECO:0000256" key="1">
    <source>
        <dbReference type="SAM" id="MobiDB-lite"/>
    </source>
</evidence>
<feature type="transmembrane region" description="Helical" evidence="2">
    <location>
        <begin position="51"/>
        <end position="70"/>
    </location>
</feature>
<evidence type="ECO:0000256" key="2">
    <source>
        <dbReference type="SAM" id="Phobius"/>
    </source>
</evidence>
<feature type="region of interest" description="Disordered" evidence="1">
    <location>
        <begin position="1"/>
        <end position="23"/>
    </location>
</feature>
<reference evidence="3 4" key="1">
    <citation type="submission" date="2013-08" db="EMBL/GenBank/DDBJ databases">
        <title>The genome sequence of Skermanella stibiiresistens.</title>
        <authorList>
            <person name="Zhu W."/>
            <person name="Wang G."/>
        </authorList>
    </citation>
    <scope>NUCLEOTIDE SEQUENCE [LARGE SCALE GENOMIC DNA]</scope>
    <source>
        <strain evidence="3 4">SB22</strain>
    </source>
</reference>
<dbReference type="AlphaFoldDB" id="W9H8E3"/>
<dbReference type="Proteomes" id="UP000019486">
    <property type="component" value="Unassembled WGS sequence"/>
</dbReference>
<protein>
    <submittedName>
        <fullName evidence="3">Uncharacterized protein</fullName>
    </submittedName>
</protein>
<proteinExistence type="predicted"/>
<dbReference type="STRING" id="1385369.N825_03585"/>
<dbReference type="EMBL" id="AVFL01000009">
    <property type="protein sequence ID" value="EWY40068.1"/>
    <property type="molecule type" value="Genomic_DNA"/>
</dbReference>
<comment type="caution">
    <text evidence="3">The sequence shown here is derived from an EMBL/GenBank/DDBJ whole genome shotgun (WGS) entry which is preliminary data.</text>
</comment>
<keyword evidence="4" id="KW-1185">Reference proteome</keyword>
<keyword evidence="2" id="KW-0472">Membrane</keyword>
<feature type="compositionally biased region" description="Basic and acidic residues" evidence="1">
    <location>
        <begin position="1"/>
        <end position="18"/>
    </location>
</feature>
<dbReference type="RefSeq" id="WP_051512361.1">
    <property type="nucleotide sequence ID" value="NZ_AVFL01000009.1"/>
</dbReference>